<dbReference type="InterPro" id="IPR001849">
    <property type="entry name" value="PH_domain"/>
</dbReference>
<keyword evidence="5" id="KW-0067">ATP-binding</keyword>
<dbReference type="SUPFAM" id="SSF50729">
    <property type="entry name" value="PH domain-like"/>
    <property type="match status" value="1"/>
</dbReference>
<accession>A0A4T0D7V3</accession>
<dbReference type="InterPro" id="IPR008984">
    <property type="entry name" value="SMAD_FHA_dom_sf"/>
</dbReference>
<name>A0A4T0D7V3_AURPU</name>
<evidence type="ECO:0000256" key="8">
    <source>
        <dbReference type="SAM" id="Coils"/>
    </source>
</evidence>
<dbReference type="Proteomes" id="UP000304947">
    <property type="component" value="Unassembled WGS sequence"/>
</dbReference>
<dbReference type="Pfam" id="PF12473">
    <property type="entry name" value="DUF3694"/>
    <property type="match status" value="1"/>
</dbReference>
<dbReference type="FunFam" id="2.60.200.20:FF:000021">
    <property type="entry name" value="Kinesin family protein"/>
    <property type="match status" value="1"/>
</dbReference>
<dbReference type="InterPro" id="IPR022140">
    <property type="entry name" value="Kinesin-like_KIF1-typ"/>
</dbReference>
<feature type="region of interest" description="Disordered" evidence="9">
    <location>
        <begin position="199"/>
        <end position="238"/>
    </location>
</feature>
<dbReference type="Pfam" id="PF00169">
    <property type="entry name" value="PH"/>
    <property type="match status" value="1"/>
</dbReference>
<dbReference type="InterPro" id="IPR032405">
    <property type="entry name" value="Kinesin_assoc"/>
</dbReference>
<dbReference type="InterPro" id="IPR011993">
    <property type="entry name" value="PH-like_dom_sf"/>
</dbReference>
<comment type="caution">
    <text evidence="11">The sequence shown here is derived from an EMBL/GenBank/DDBJ whole genome shotgun (WGS) entry which is preliminary data.</text>
</comment>
<feature type="domain" description="PH" evidence="10">
    <location>
        <begin position="1302"/>
        <end position="1423"/>
    </location>
</feature>
<protein>
    <submittedName>
        <fullName evidence="11">Kinesin family protein</fullName>
    </submittedName>
</protein>
<dbReference type="SUPFAM" id="SSF49879">
    <property type="entry name" value="SMAD/FHA domain"/>
    <property type="match status" value="1"/>
</dbReference>
<comment type="subcellular location">
    <subcellularLocation>
        <location evidence="1">Cytoplasm</location>
        <location evidence="1">Cytoskeleton</location>
    </subcellularLocation>
</comment>
<dbReference type="Pfam" id="PF16183">
    <property type="entry name" value="Kinesin_assoc"/>
    <property type="match status" value="1"/>
</dbReference>
<keyword evidence="4" id="KW-0547">Nucleotide-binding</keyword>
<reference evidence="11 12" key="1">
    <citation type="submission" date="2018-10" db="EMBL/GenBank/DDBJ databases">
        <title>Fifty Aureobasidium pullulans genomes reveal a recombining polyextremotolerant generalist.</title>
        <authorList>
            <person name="Gostincar C."/>
            <person name="Turk M."/>
            <person name="Zajc J."/>
            <person name="Gunde-Cimerman N."/>
        </authorList>
    </citation>
    <scope>NUCLEOTIDE SEQUENCE [LARGE SCALE GENOMIC DNA]</scope>
    <source>
        <strain evidence="11 12">EXF-3380</strain>
    </source>
</reference>
<dbReference type="InterPro" id="IPR000253">
    <property type="entry name" value="FHA_dom"/>
</dbReference>
<evidence type="ECO:0000313" key="12">
    <source>
        <dbReference type="Proteomes" id="UP000304947"/>
    </source>
</evidence>
<keyword evidence="8" id="KW-0175">Coiled coil</keyword>
<evidence type="ECO:0000256" key="7">
    <source>
        <dbReference type="ARBA" id="ARBA00023212"/>
    </source>
</evidence>
<dbReference type="PANTHER" id="PTHR47117">
    <property type="entry name" value="STAR-RELATED LIPID TRANSFER PROTEIN 9"/>
    <property type="match status" value="1"/>
</dbReference>
<evidence type="ECO:0000256" key="1">
    <source>
        <dbReference type="ARBA" id="ARBA00004245"/>
    </source>
</evidence>
<evidence type="ECO:0000256" key="3">
    <source>
        <dbReference type="ARBA" id="ARBA00022701"/>
    </source>
</evidence>
<feature type="compositionally biased region" description="Polar residues" evidence="9">
    <location>
        <begin position="199"/>
        <end position="212"/>
    </location>
</feature>
<dbReference type="SMART" id="SM00233">
    <property type="entry name" value="PH"/>
    <property type="match status" value="1"/>
</dbReference>
<dbReference type="GO" id="GO:0005874">
    <property type="term" value="C:microtubule"/>
    <property type="evidence" value="ECO:0007669"/>
    <property type="project" value="UniProtKB-KW"/>
</dbReference>
<feature type="compositionally biased region" description="Basic and acidic residues" evidence="9">
    <location>
        <begin position="395"/>
        <end position="405"/>
    </location>
</feature>
<dbReference type="PROSITE" id="PS50003">
    <property type="entry name" value="PH_DOMAIN"/>
    <property type="match status" value="1"/>
</dbReference>
<evidence type="ECO:0000256" key="5">
    <source>
        <dbReference type="ARBA" id="ARBA00022840"/>
    </source>
</evidence>
<dbReference type="CDD" id="cd22705">
    <property type="entry name" value="FHA_KIF1"/>
    <property type="match status" value="1"/>
</dbReference>
<evidence type="ECO:0000256" key="9">
    <source>
        <dbReference type="SAM" id="MobiDB-lite"/>
    </source>
</evidence>
<keyword evidence="7" id="KW-0206">Cytoskeleton</keyword>
<keyword evidence="3" id="KW-0493">Microtubule</keyword>
<feature type="compositionally biased region" description="Low complexity" evidence="9">
    <location>
        <begin position="222"/>
        <end position="234"/>
    </location>
</feature>
<dbReference type="InterPro" id="IPR022164">
    <property type="entry name" value="Kinesin-like"/>
</dbReference>
<evidence type="ECO:0000256" key="2">
    <source>
        <dbReference type="ARBA" id="ARBA00022490"/>
    </source>
</evidence>
<dbReference type="GO" id="GO:0005524">
    <property type="term" value="F:ATP binding"/>
    <property type="evidence" value="ECO:0007669"/>
    <property type="project" value="UniProtKB-KW"/>
</dbReference>
<keyword evidence="6" id="KW-0505">Motor protein</keyword>
<evidence type="ECO:0000259" key="10">
    <source>
        <dbReference type="PROSITE" id="PS50003"/>
    </source>
</evidence>
<organism evidence="11 12">
    <name type="scientific">Aureobasidium pullulans</name>
    <name type="common">Black yeast</name>
    <name type="synonym">Pullularia pullulans</name>
    <dbReference type="NCBI Taxonomy" id="5580"/>
    <lineage>
        <taxon>Eukaryota</taxon>
        <taxon>Fungi</taxon>
        <taxon>Dikarya</taxon>
        <taxon>Ascomycota</taxon>
        <taxon>Pezizomycotina</taxon>
        <taxon>Dothideomycetes</taxon>
        <taxon>Dothideomycetidae</taxon>
        <taxon>Dothideales</taxon>
        <taxon>Saccotheciaceae</taxon>
        <taxon>Aureobasidium</taxon>
    </lineage>
</organism>
<feature type="region of interest" description="Disordered" evidence="9">
    <location>
        <begin position="395"/>
        <end position="462"/>
    </location>
</feature>
<evidence type="ECO:0000256" key="4">
    <source>
        <dbReference type="ARBA" id="ARBA00022741"/>
    </source>
</evidence>
<sequence>MSSSVHVIIPATARGRYSRLCEVYSIRPSAEALLKVRQALFPMPSRFDERMQPSLLFFLPMSALVYRAGTLLVGWTTLENGSRQEIWVKQRKTRLLAYSERGGPPGSLHVVKRHQVLCDEWHPALDGVFGLDTCNDRREQYAYFSACIKLLESANPPPMIEDFRPSAARPQRQPVAISRRLAATRIMPSTRDRLAAETQRQTMGSKTPSLIQRPQPHAPITPSSAFSSSLVPASRDLKPPPTKIFEQVNQESPIAPAGQELRTMLQSKKVDEIQAMLAERSANLPLWIKKMPHLVNLSDDPLLAECLVYNLKPGTTTVGNVDTAKTAEIRLNGSKILHEHCTFENEDDVVTVVPRENAAVMVNGQRVDQPKRLRSGYRVILGDFHIFRFNHPQEARAERAEEGSRLKHSITADEIGDPSSPSPSVSHSHERSWSNVSKLNPDYDPDSRGNSPMPMRSLSGRENDYDLARREAVSSMLGSDQKIAALTDDELDNLFDDLQKVRAVRRGRPESRLFDLNEDDSDSVSSFPVREKYLSNGTLENFSLDTALTMPSTPRDDEEDETLRAAKEGLQIELERQKEEYRAQIQSAQEMNVEVETIRAEKVKMEENLKSVKEDMEKRLQAQKVEYDRQLNELRSTAVHQPVDRKTGLTEKQLYLVKSCIQHWRQQRYVAMAAALLQNAATLKEAQVMSQQMDKNVVFQFTVADAGHTYGSSYDLVLSDISADDDMALHTSRKPCTAVRVIDFKHNVVHLWSLHKLRARVRLMRQVFQYMDRPEYIKHFRLDNPFSESCLPQYTRIGDADISLAAVFECRVQDFTLDVYSPYTNTMVGIVRLSLEPSSAEAPSSTLKFNVVMHDFVGFSEQEGTEVHAQLFFPGISEEDGASTTQMVSDFDEGPVRFDSVHSMSLPIVSPRDSCLRVSVFARVTGTHLDKLLSWDDMRDSAARPQLKRNNSRIAEHEYYNEEGHDVFARIQVLEIGEDGSYKPVEVVQKNIMDTGTYQLHQGLQRRICLDLTHTSGNILPLQDVTSLRIGNVHLVDPSGKVPDLSSQQHDVTLAPVSPPIVRSNPDGTTSIHIVMHWDSSSHESLLLDRPTAEGYCVKLSFAWTMASPKLAEPIEFTTDLAVQMRGRSFMRQTSLFSSLFSSSRIVRSTSGTFSVTVKPIPSKRAGDLWRLSTSNTYIKGEELLQGWSPRGVSLIHDFIDSRSSKRKMAEIDAARGVLSANSLYLDTAATEQSQEMPDERQSTLLRKILTLWKADPAIGKLILTEENTNSPRKGAAFASSANGAGMPMSLATVHFIPKNPSLLKAGYLLTPDPAARTPSRWIRRYVELRQPYMHIHSATATEHEEIGAINLNSSRVDAAPQIAKLLRREGGTPTAVGRHGVPAVAAPENVFAVYGSTKAWVFAARTERDKSEWIFAIDRSYFGPEGFEDDEDEDDGYSR</sequence>
<feature type="coiled-coil region" evidence="8">
    <location>
        <begin position="560"/>
        <end position="637"/>
    </location>
</feature>
<dbReference type="Gene3D" id="2.60.200.20">
    <property type="match status" value="1"/>
</dbReference>
<dbReference type="EMBL" id="QZBU01001025">
    <property type="protein sequence ID" value="TIA57173.1"/>
    <property type="molecule type" value="Genomic_DNA"/>
</dbReference>
<evidence type="ECO:0000313" key="11">
    <source>
        <dbReference type="EMBL" id="TIA57173.1"/>
    </source>
</evidence>
<evidence type="ECO:0000256" key="6">
    <source>
        <dbReference type="ARBA" id="ARBA00023175"/>
    </source>
</evidence>
<keyword evidence="2" id="KW-0963">Cytoplasm</keyword>
<proteinExistence type="predicted"/>
<dbReference type="Pfam" id="PF00498">
    <property type="entry name" value="FHA"/>
    <property type="match status" value="1"/>
</dbReference>
<dbReference type="Pfam" id="PF12423">
    <property type="entry name" value="KIF1B"/>
    <property type="match status" value="1"/>
</dbReference>
<gene>
    <name evidence="11" type="ORF">D6C83_03866</name>
</gene>
<dbReference type="Gene3D" id="2.30.29.30">
    <property type="entry name" value="Pleckstrin-homology domain (PH domain)/Phosphotyrosine-binding domain (PTB)"/>
    <property type="match status" value="1"/>
</dbReference>